<dbReference type="Proteomes" id="UP000249557">
    <property type="component" value="Unassembled WGS sequence"/>
</dbReference>
<organism evidence="5 6">
    <name type="scientific">Micavibrio aeruginosavorus</name>
    <dbReference type="NCBI Taxonomy" id="349221"/>
    <lineage>
        <taxon>Bacteria</taxon>
        <taxon>Pseudomonadati</taxon>
        <taxon>Bdellovibrionota</taxon>
        <taxon>Bdellovibrionia</taxon>
        <taxon>Bdellovibrionales</taxon>
        <taxon>Pseudobdellovibrionaceae</taxon>
        <taxon>Micavibrio</taxon>
    </lineage>
</organism>
<sequence length="221" mass="24197">MTIFTRGVFLGFLSASVLMLGACGTTNTKTANMTDKAAANRVDTILERAAREAKASGNTAETLTLLGQLHERNKEDAAIATSYGQALREDEQFNSARQVLLPFTEGKDAYPDAVTELAMTQLSLGQYKEAELTARRGVELDPNSGRAYLALGTALDAQNYHEQAEVAFRRGIDKWKGDPAPIMNNLALNLASQNKLDQAYDMLQKAKEISPGRTEIERNLR</sequence>
<keyword evidence="1" id="KW-0677">Repeat</keyword>
<feature type="repeat" description="TPR" evidence="3">
    <location>
        <begin position="111"/>
        <end position="144"/>
    </location>
</feature>
<name>A0A2W5B874_9BACT</name>
<dbReference type="PANTHER" id="PTHR44943">
    <property type="entry name" value="CELLULOSE SYNTHASE OPERON PROTEIN C"/>
    <property type="match status" value="1"/>
</dbReference>
<accession>A0A2W5B874</accession>
<dbReference type="InterPro" id="IPR011990">
    <property type="entry name" value="TPR-like_helical_dom_sf"/>
</dbReference>
<evidence type="ECO:0000313" key="6">
    <source>
        <dbReference type="Proteomes" id="UP000249557"/>
    </source>
</evidence>
<dbReference type="PROSITE" id="PS51257">
    <property type="entry name" value="PROKAR_LIPOPROTEIN"/>
    <property type="match status" value="1"/>
</dbReference>
<dbReference type="Gene3D" id="1.25.40.10">
    <property type="entry name" value="Tetratricopeptide repeat domain"/>
    <property type="match status" value="1"/>
</dbReference>
<evidence type="ECO:0000256" key="3">
    <source>
        <dbReference type="PROSITE-ProRule" id="PRU00339"/>
    </source>
</evidence>
<dbReference type="SUPFAM" id="SSF48452">
    <property type="entry name" value="TPR-like"/>
    <property type="match status" value="1"/>
</dbReference>
<feature type="non-terminal residue" evidence="5">
    <location>
        <position position="221"/>
    </location>
</feature>
<keyword evidence="2 3" id="KW-0802">TPR repeat</keyword>
<proteinExistence type="predicted"/>
<keyword evidence="4" id="KW-0732">Signal</keyword>
<feature type="chain" id="PRO_5016082972" evidence="4">
    <location>
        <begin position="23"/>
        <end position="221"/>
    </location>
</feature>
<evidence type="ECO:0000313" key="5">
    <source>
        <dbReference type="EMBL" id="PZO79141.1"/>
    </source>
</evidence>
<dbReference type="PROSITE" id="PS50005">
    <property type="entry name" value="TPR"/>
    <property type="match status" value="1"/>
</dbReference>
<comment type="caution">
    <text evidence="5">The sequence shown here is derived from an EMBL/GenBank/DDBJ whole genome shotgun (WGS) entry which is preliminary data.</text>
</comment>
<reference evidence="5 6" key="1">
    <citation type="submission" date="2017-08" db="EMBL/GenBank/DDBJ databases">
        <title>Infants hospitalized years apart are colonized by the same room-sourced microbial strains.</title>
        <authorList>
            <person name="Brooks B."/>
            <person name="Olm M.R."/>
            <person name="Firek B.A."/>
            <person name="Baker R."/>
            <person name="Thomas B.C."/>
            <person name="Morowitz M.J."/>
            <person name="Banfield J.F."/>
        </authorList>
    </citation>
    <scope>NUCLEOTIDE SEQUENCE [LARGE SCALE GENOMIC DNA]</scope>
    <source>
        <strain evidence="5">S2_018_000_R2_104</strain>
    </source>
</reference>
<dbReference type="AlphaFoldDB" id="A0A2W5B874"/>
<protein>
    <submittedName>
        <fullName evidence="5">Uncharacterized protein</fullName>
    </submittedName>
</protein>
<dbReference type="InterPro" id="IPR019734">
    <property type="entry name" value="TPR_rpt"/>
</dbReference>
<evidence type="ECO:0000256" key="2">
    <source>
        <dbReference type="ARBA" id="ARBA00022803"/>
    </source>
</evidence>
<dbReference type="SMART" id="SM00028">
    <property type="entry name" value="TPR"/>
    <property type="match status" value="4"/>
</dbReference>
<evidence type="ECO:0000256" key="1">
    <source>
        <dbReference type="ARBA" id="ARBA00022737"/>
    </source>
</evidence>
<dbReference type="InterPro" id="IPR051685">
    <property type="entry name" value="Ycf3/AcsC/BcsC/TPR_MFPF"/>
</dbReference>
<evidence type="ECO:0000256" key="4">
    <source>
        <dbReference type="SAM" id="SignalP"/>
    </source>
</evidence>
<dbReference type="Pfam" id="PF13181">
    <property type="entry name" value="TPR_8"/>
    <property type="match status" value="3"/>
</dbReference>
<gene>
    <name evidence="5" type="ORF">DI626_11665</name>
</gene>
<feature type="signal peptide" evidence="4">
    <location>
        <begin position="1"/>
        <end position="22"/>
    </location>
</feature>
<dbReference type="PANTHER" id="PTHR44943:SF4">
    <property type="entry name" value="TPR REPEAT-CONTAINING PROTEIN MJ0798"/>
    <property type="match status" value="1"/>
</dbReference>
<dbReference type="EMBL" id="QFNK01000364">
    <property type="protein sequence ID" value="PZO79141.1"/>
    <property type="molecule type" value="Genomic_DNA"/>
</dbReference>